<name>A0ACC2HN08_9PLEO</name>
<accession>A0ACC2HN08</accession>
<comment type="caution">
    <text evidence="1">The sequence shown here is derived from an EMBL/GenBank/DDBJ whole genome shotgun (WGS) entry which is preliminary data.</text>
</comment>
<protein>
    <submittedName>
        <fullName evidence="1">Uncharacterized protein</fullName>
    </submittedName>
</protein>
<dbReference type="EMBL" id="JAPHNI010001996">
    <property type="protein sequence ID" value="KAJ8104467.1"/>
    <property type="molecule type" value="Genomic_DNA"/>
</dbReference>
<evidence type="ECO:0000313" key="2">
    <source>
        <dbReference type="Proteomes" id="UP001153331"/>
    </source>
</evidence>
<evidence type="ECO:0000313" key="1">
    <source>
        <dbReference type="EMBL" id="KAJ8104467.1"/>
    </source>
</evidence>
<organism evidence="1 2">
    <name type="scientific">Boeremia exigua</name>
    <dbReference type="NCBI Taxonomy" id="749465"/>
    <lineage>
        <taxon>Eukaryota</taxon>
        <taxon>Fungi</taxon>
        <taxon>Dikarya</taxon>
        <taxon>Ascomycota</taxon>
        <taxon>Pezizomycotina</taxon>
        <taxon>Dothideomycetes</taxon>
        <taxon>Pleosporomycetidae</taxon>
        <taxon>Pleosporales</taxon>
        <taxon>Pleosporineae</taxon>
        <taxon>Didymellaceae</taxon>
        <taxon>Boeremia</taxon>
    </lineage>
</organism>
<proteinExistence type="predicted"/>
<keyword evidence="2" id="KW-1185">Reference proteome</keyword>
<gene>
    <name evidence="1" type="ORF">OPT61_g10742</name>
</gene>
<sequence>MTDFMRWISSSTSWDTNADGGREAEHEREAHEVTVIMLPFKNIRRNQQAATQSASCGNASKGKVLRRLYAHKRIAQGVLPACHRRSHDPRDVALKPHSAKLRHAAVVLLDALFEGGGEVGQGLGEQAVEVGGREDALERADDDGPAAVEARLDEVGGRLVIIVVGDGGRGGGGVVGVAEGVGEDGADAGFEDEDSRI</sequence>
<reference evidence="1" key="1">
    <citation type="submission" date="2022-11" db="EMBL/GenBank/DDBJ databases">
        <title>Genome Sequence of Boeremia exigua.</title>
        <authorList>
            <person name="Buettner E."/>
        </authorList>
    </citation>
    <scope>NUCLEOTIDE SEQUENCE</scope>
    <source>
        <strain evidence="1">CU02</strain>
    </source>
</reference>
<dbReference type="Proteomes" id="UP001153331">
    <property type="component" value="Unassembled WGS sequence"/>
</dbReference>